<dbReference type="GO" id="GO:0004175">
    <property type="term" value="F:endopeptidase activity"/>
    <property type="evidence" value="ECO:0007669"/>
    <property type="project" value="UniProtKB-ARBA"/>
</dbReference>
<feature type="transmembrane region" description="Helical" evidence="1">
    <location>
        <begin position="91"/>
        <end position="114"/>
    </location>
</feature>
<evidence type="ECO:0000313" key="3">
    <source>
        <dbReference type="EMBL" id="ONF70440.1"/>
    </source>
</evidence>
<keyword evidence="1" id="KW-1133">Transmembrane helix</keyword>
<evidence type="ECO:0000256" key="1">
    <source>
        <dbReference type="SAM" id="Phobius"/>
    </source>
</evidence>
<keyword evidence="3" id="KW-0378">Hydrolase</keyword>
<dbReference type="PANTHER" id="PTHR43592:SF15">
    <property type="entry name" value="CAAX AMINO TERMINAL PROTEASE FAMILY PROTEIN"/>
    <property type="match status" value="1"/>
</dbReference>
<keyword evidence="3" id="KW-0645">Protease</keyword>
<accession>A0A1W2LVV3</accession>
<evidence type="ECO:0000313" key="4">
    <source>
        <dbReference type="Proteomes" id="UP000076660"/>
    </source>
</evidence>
<feature type="transmembrane region" description="Helical" evidence="1">
    <location>
        <begin position="49"/>
        <end position="70"/>
    </location>
</feature>
<keyword evidence="1" id="KW-0472">Membrane</keyword>
<name>A0A1W2LVV3_9PSEU</name>
<feature type="transmembrane region" description="Helical" evidence="1">
    <location>
        <begin position="7"/>
        <end position="29"/>
    </location>
</feature>
<dbReference type="PANTHER" id="PTHR43592">
    <property type="entry name" value="CAAX AMINO TERMINAL PROTEASE"/>
    <property type="match status" value="1"/>
</dbReference>
<proteinExistence type="predicted"/>
<reference evidence="3 4" key="1">
    <citation type="submission" date="2016-12" db="EMBL/GenBank/DDBJ databases">
        <title>Amycolatopsis keratiniphila subsp. keratiniphila genome sequencing and assembly.</title>
        <authorList>
            <person name="Mayilraj S."/>
            <person name="Kaur N."/>
        </authorList>
    </citation>
    <scope>NUCLEOTIDE SEQUENCE [LARGE SCALE GENOMIC DNA]</scope>
    <source>
        <strain evidence="3 4">DSM 44409</strain>
    </source>
</reference>
<feature type="transmembrane region" description="Helical" evidence="1">
    <location>
        <begin position="134"/>
        <end position="153"/>
    </location>
</feature>
<feature type="transmembrane region" description="Helical" evidence="1">
    <location>
        <begin position="197"/>
        <end position="216"/>
    </location>
</feature>
<evidence type="ECO:0000259" key="2">
    <source>
        <dbReference type="Pfam" id="PF02517"/>
    </source>
</evidence>
<feature type="domain" description="CAAX prenyl protease 2/Lysostaphin resistance protein A-like" evidence="2">
    <location>
        <begin position="139"/>
        <end position="227"/>
    </location>
</feature>
<gene>
    <name evidence="3" type="ORF">AVR91_0216615</name>
</gene>
<dbReference type="InterPro" id="IPR003675">
    <property type="entry name" value="Rce1/LyrA-like_dom"/>
</dbReference>
<feature type="transmembrane region" description="Helical" evidence="1">
    <location>
        <begin position="174"/>
        <end position="191"/>
    </location>
</feature>
<organism evidence="3 4">
    <name type="scientific">Amycolatopsis keratiniphila subsp. keratiniphila</name>
    <dbReference type="NCBI Taxonomy" id="227715"/>
    <lineage>
        <taxon>Bacteria</taxon>
        <taxon>Bacillati</taxon>
        <taxon>Actinomycetota</taxon>
        <taxon>Actinomycetes</taxon>
        <taxon>Pseudonocardiales</taxon>
        <taxon>Pseudonocardiaceae</taxon>
        <taxon>Amycolatopsis</taxon>
        <taxon>Amycolatopsis japonica group</taxon>
    </lineage>
</organism>
<dbReference type="GO" id="GO:0006508">
    <property type="term" value="P:proteolysis"/>
    <property type="evidence" value="ECO:0007669"/>
    <property type="project" value="UniProtKB-KW"/>
</dbReference>
<dbReference type="GO" id="GO:0080120">
    <property type="term" value="P:CAAX-box protein maturation"/>
    <property type="evidence" value="ECO:0007669"/>
    <property type="project" value="UniProtKB-ARBA"/>
</dbReference>
<sequence>MGSGLRLLGVFLAAELSLPATSVLLLVLLAGTNPTLLESPRLPPWPLVAVLAVPPLVAALVAAMGIASLSGGPRRARIRRELAIRWNRRDLGIGLAFGTGGLLLTIPAAALWSAWVGRDQAHSAIGEVFADRRLSLVVALIAFLTIWLVAPFCEEVLFRGVLWKALEHWHWNRWAIFAVTSALFSIAHLELTRTPLLLVISIPLGLARMYTGNLLASVIAHQMNNLFPAVGLLLATSGWLAA</sequence>
<protein>
    <submittedName>
        <fullName evidence="3">CAAX protease family protein</fullName>
    </submittedName>
</protein>
<dbReference type="EMBL" id="LQMT02000014">
    <property type="protein sequence ID" value="ONF70440.1"/>
    <property type="molecule type" value="Genomic_DNA"/>
</dbReference>
<comment type="caution">
    <text evidence="3">The sequence shown here is derived from an EMBL/GenBank/DDBJ whole genome shotgun (WGS) entry which is preliminary data.</text>
</comment>
<dbReference type="Proteomes" id="UP000076660">
    <property type="component" value="Unassembled WGS sequence"/>
</dbReference>
<keyword evidence="1" id="KW-0812">Transmembrane</keyword>
<dbReference type="Pfam" id="PF02517">
    <property type="entry name" value="Rce1-like"/>
    <property type="match status" value="1"/>
</dbReference>
<dbReference type="AlphaFoldDB" id="A0A1W2LVV3"/>